<name>A0A0G1T2E9_9BACT</name>
<evidence type="ECO:0000313" key="2">
    <source>
        <dbReference type="Proteomes" id="UP000034879"/>
    </source>
</evidence>
<reference evidence="1 2" key="1">
    <citation type="journal article" date="2015" name="Nature">
        <title>rRNA introns, odd ribosomes, and small enigmatic genomes across a large radiation of phyla.</title>
        <authorList>
            <person name="Brown C.T."/>
            <person name="Hug L.A."/>
            <person name="Thomas B.C."/>
            <person name="Sharon I."/>
            <person name="Castelle C.J."/>
            <person name="Singh A."/>
            <person name="Wilkins M.J."/>
            <person name="Williams K.H."/>
            <person name="Banfield J.F."/>
        </authorList>
    </citation>
    <scope>NUCLEOTIDE SEQUENCE [LARGE SCALE GENOMIC DNA]</scope>
</reference>
<sequence>MAKRYFKNNRNKGAAMLISVVFFLFITLAIISGLVSPTVRELKNAGVNLGSKKSYFLAESGGEDALYRILNNLPIEESETLVLDSNEATTTITDVDSHTKQIISLGDVSNYQRKTVLSLSTDEGISFNYGMQVGTGGLTMNNNATINGNVYVNGNITDNNSGKVIGTAIAVSTIGGLTVGQLGVGDAKAHTVNNSTIAGALYCQTGSGNNKSCNTSQADPVPLDFPISDEQIQGWKDEALVGDTETGDINLSDGTLTVGPKKIEGNITLSNDAILTVTGTLWVTGDITISNQSKIRLSSSYGSGSGVIVADGTITTNNSASFSGSGTSGSYIMMLTTSTSSSAVTVNNSAGTVILVAPYGNMIFNNSASAKEAIANQVTMNNNSVLNYETGLINVNFVSGPSGTWTVDSWKEAE</sequence>
<dbReference type="AlphaFoldDB" id="A0A0G1T2E9"/>
<protein>
    <submittedName>
        <fullName evidence="1">Uncharacterized protein</fullName>
    </submittedName>
</protein>
<accession>A0A0G1T2E9</accession>
<evidence type="ECO:0000313" key="1">
    <source>
        <dbReference type="EMBL" id="KKU75922.1"/>
    </source>
</evidence>
<proteinExistence type="predicted"/>
<comment type="caution">
    <text evidence="1">The sequence shown here is derived from an EMBL/GenBank/DDBJ whole genome shotgun (WGS) entry which is preliminary data.</text>
</comment>
<dbReference type="EMBL" id="LCOJ01000001">
    <property type="protein sequence ID" value="KKU75922.1"/>
    <property type="molecule type" value="Genomic_DNA"/>
</dbReference>
<gene>
    <name evidence="1" type="ORF">UY01_C0001G0018</name>
</gene>
<organism evidence="1 2">
    <name type="scientific">Candidatus Nomurabacteria bacterium GW2011_GWB1_47_6</name>
    <dbReference type="NCBI Taxonomy" id="1618749"/>
    <lineage>
        <taxon>Bacteria</taxon>
        <taxon>Candidatus Nomuraibacteriota</taxon>
    </lineage>
</organism>
<dbReference type="Proteomes" id="UP000034879">
    <property type="component" value="Unassembled WGS sequence"/>
</dbReference>